<keyword evidence="3" id="KW-1185">Reference proteome</keyword>
<evidence type="ECO:0000313" key="3">
    <source>
        <dbReference type="Proteomes" id="UP001200145"/>
    </source>
</evidence>
<dbReference type="PANTHER" id="PTHR46333:SF2">
    <property type="entry name" value="CYTOKINESIS PROTEIN 3"/>
    <property type="match status" value="1"/>
</dbReference>
<dbReference type="InterPro" id="IPR007562">
    <property type="entry name" value="Transglutaminase-like_domain"/>
</dbReference>
<sequence length="359" mass="41979">MHRAFILIVAVSLSIISIAQEKENKFAAVDSFARTVKYKNDLTNLTNELTNRYPDQLQKARAIFRWITENIAYDYKYVNKYAKRNKEPKAYKCKGDKDCEAKRIAWEIKYIDNVLKKNKAICQGYSMLFKKMCDIAGIQSEIVPGYVRTEYYQVGSAGSMDHSWNVILIDSAYYLLDPTWAAGACTKNEEGKLLSYIKEFDEYYWMTPPSDFARNHFPVTGKWALIPNYTKEKFAANPYYHPGEIQNIQLISPATGIIEAKKGDTIQFKIAYKRPFKFLQINSNQFRNPDIMKEEQLSKRKKVIQLDTLALKKQQYIPYHKTGDVYEFSYAVTDESLYYIDVLFDYTRIMRFKVVIKNK</sequence>
<comment type="caution">
    <text evidence="2">The sequence shown here is derived from an EMBL/GenBank/DDBJ whole genome shotgun (WGS) entry which is preliminary data.</text>
</comment>
<dbReference type="Proteomes" id="UP001200145">
    <property type="component" value="Unassembled WGS sequence"/>
</dbReference>
<dbReference type="InterPro" id="IPR038765">
    <property type="entry name" value="Papain-like_cys_pep_sf"/>
</dbReference>
<organism evidence="2 3">
    <name type="scientific">Flavihumibacter fluminis</name>
    <dbReference type="NCBI Taxonomy" id="2909236"/>
    <lineage>
        <taxon>Bacteria</taxon>
        <taxon>Pseudomonadati</taxon>
        <taxon>Bacteroidota</taxon>
        <taxon>Chitinophagia</taxon>
        <taxon>Chitinophagales</taxon>
        <taxon>Chitinophagaceae</taxon>
        <taxon>Flavihumibacter</taxon>
    </lineage>
</organism>
<accession>A0ABS9BMJ0</accession>
<reference evidence="2 3" key="1">
    <citation type="submission" date="2022-01" db="EMBL/GenBank/DDBJ databases">
        <title>Flavihumibacter sp. nov., isolated from sediment of a river.</title>
        <authorList>
            <person name="Liu H."/>
        </authorList>
    </citation>
    <scope>NUCLEOTIDE SEQUENCE [LARGE SCALE GENOMIC DNA]</scope>
    <source>
        <strain evidence="2 3">RY-1</strain>
    </source>
</reference>
<dbReference type="Pfam" id="PF04473">
    <property type="entry name" value="DUF553"/>
    <property type="match status" value="1"/>
</dbReference>
<dbReference type="InterPro" id="IPR052557">
    <property type="entry name" value="CAP/Cytokinesis_protein"/>
</dbReference>
<dbReference type="InterPro" id="IPR002931">
    <property type="entry name" value="Transglutaminase-like"/>
</dbReference>
<gene>
    <name evidence="2" type="ORF">L0U88_16270</name>
</gene>
<feature type="domain" description="Transglutaminase-like" evidence="1">
    <location>
        <begin position="114"/>
        <end position="180"/>
    </location>
</feature>
<protein>
    <recommendedName>
        <fullName evidence="1">Transglutaminase-like domain-containing protein</fullName>
    </recommendedName>
</protein>
<proteinExistence type="predicted"/>
<dbReference type="SUPFAM" id="SSF54001">
    <property type="entry name" value="Cysteine proteinases"/>
    <property type="match status" value="1"/>
</dbReference>
<dbReference type="PANTHER" id="PTHR46333">
    <property type="entry name" value="CYTOKINESIS PROTEIN 3"/>
    <property type="match status" value="1"/>
</dbReference>
<evidence type="ECO:0000313" key="2">
    <source>
        <dbReference type="EMBL" id="MCF1716198.1"/>
    </source>
</evidence>
<name>A0ABS9BMJ0_9BACT</name>
<dbReference type="SMART" id="SM00460">
    <property type="entry name" value="TGc"/>
    <property type="match status" value="1"/>
</dbReference>
<dbReference type="RefSeq" id="WP_234867183.1">
    <property type="nucleotide sequence ID" value="NZ_JAKEVY010000004.1"/>
</dbReference>
<dbReference type="Gene3D" id="3.10.620.30">
    <property type="match status" value="1"/>
</dbReference>
<evidence type="ECO:0000259" key="1">
    <source>
        <dbReference type="SMART" id="SM00460"/>
    </source>
</evidence>
<dbReference type="EMBL" id="JAKEVY010000004">
    <property type="protein sequence ID" value="MCF1716198.1"/>
    <property type="molecule type" value="Genomic_DNA"/>
</dbReference>